<keyword evidence="5" id="KW-1185">Reference proteome</keyword>
<feature type="signal peptide" evidence="2">
    <location>
        <begin position="1"/>
        <end position="20"/>
    </location>
</feature>
<evidence type="ECO:0000313" key="5">
    <source>
        <dbReference type="Proteomes" id="UP000828390"/>
    </source>
</evidence>
<dbReference type="EMBL" id="JAIWYP010000003">
    <property type="protein sequence ID" value="KAH3854833.1"/>
    <property type="molecule type" value="Genomic_DNA"/>
</dbReference>
<organism evidence="4 5">
    <name type="scientific">Dreissena polymorpha</name>
    <name type="common">Zebra mussel</name>
    <name type="synonym">Mytilus polymorpha</name>
    <dbReference type="NCBI Taxonomy" id="45954"/>
    <lineage>
        <taxon>Eukaryota</taxon>
        <taxon>Metazoa</taxon>
        <taxon>Spiralia</taxon>
        <taxon>Lophotrochozoa</taxon>
        <taxon>Mollusca</taxon>
        <taxon>Bivalvia</taxon>
        <taxon>Autobranchia</taxon>
        <taxon>Heteroconchia</taxon>
        <taxon>Euheterodonta</taxon>
        <taxon>Imparidentia</taxon>
        <taxon>Neoheterodontei</taxon>
        <taxon>Myida</taxon>
        <taxon>Dreissenoidea</taxon>
        <taxon>Dreissenidae</taxon>
        <taxon>Dreissena</taxon>
    </lineage>
</organism>
<dbReference type="SUPFAM" id="SSF100895">
    <property type="entry name" value="Kazal-type serine protease inhibitors"/>
    <property type="match status" value="1"/>
</dbReference>
<keyword evidence="2" id="KW-0732">Signal</keyword>
<protein>
    <recommendedName>
        <fullName evidence="3">Kazal-like domain-containing protein</fullName>
    </recommendedName>
</protein>
<dbReference type="Pfam" id="PF07648">
    <property type="entry name" value="Kazal_2"/>
    <property type="match status" value="1"/>
</dbReference>
<dbReference type="CDD" id="cd00104">
    <property type="entry name" value="KAZAL_FS"/>
    <property type="match status" value="1"/>
</dbReference>
<evidence type="ECO:0000259" key="3">
    <source>
        <dbReference type="PROSITE" id="PS51465"/>
    </source>
</evidence>
<evidence type="ECO:0000256" key="2">
    <source>
        <dbReference type="SAM" id="SignalP"/>
    </source>
</evidence>
<dbReference type="Gene3D" id="3.30.60.30">
    <property type="match status" value="1"/>
</dbReference>
<accession>A0A9D4R5D3</accession>
<feature type="region of interest" description="Disordered" evidence="1">
    <location>
        <begin position="215"/>
        <end position="291"/>
    </location>
</feature>
<evidence type="ECO:0000313" key="4">
    <source>
        <dbReference type="EMBL" id="KAH3854833.1"/>
    </source>
</evidence>
<dbReference type="Proteomes" id="UP000828390">
    <property type="component" value="Unassembled WGS sequence"/>
</dbReference>
<sequence length="291" mass="33601">MEHTGLFLLTLYLGCSCVSAGDYHFDIDYLVPPKCRACDVKSCPLLTFCTGIVVKDQCGCCQRCSSDLFQSHVQRHKPHPPEIPTANPPSTTAVSLVQAHEKRKCHRSNLCEVNQQGLPICTCPSKRKRIRRYDKNKDEPVEICGTNGVTYPSRCHLKIANCNSKRRIKRKHDGVCTGDDVTGLNWEKNEKAIKPINNIINDQNTNYVDVQLHKEDQKRLRGGKRKESKQSRKAKQRKLMNDKLSKNNKRRLRNSRMERRNRDNTMFQINNDRLLERPTQWSSSQIRKSKI</sequence>
<reference evidence="4" key="2">
    <citation type="submission" date="2020-11" db="EMBL/GenBank/DDBJ databases">
        <authorList>
            <person name="McCartney M.A."/>
            <person name="Auch B."/>
            <person name="Kono T."/>
            <person name="Mallez S."/>
            <person name="Becker A."/>
            <person name="Gohl D.M."/>
            <person name="Silverstein K.A.T."/>
            <person name="Koren S."/>
            <person name="Bechman K.B."/>
            <person name="Herman A."/>
            <person name="Abrahante J.E."/>
            <person name="Garbe J."/>
        </authorList>
    </citation>
    <scope>NUCLEOTIDE SEQUENCE</scope>
    <source>
        <strain evidence="4">Duluth1</strain>
        <tissue evidence="4">Whole animal</tissue>
    </source>
</reference>
<dbReference type="PROSITE" id="PS51465">
    <property type="entry name" value="KAZAL_2"/>
    <property type="match status" value="1"/>
</dbReference>
<dbReference type="AlphaFoldDB" id="A0A9D4R5D3"/>
<feature type="compositionally biased region" description="Basic residues" evidence="1">
    <location>
        <begin position="220"/>
        <end position="238"/>
    </location>
</feature>
<proteinExistence type="predicted"/>
<dbReference type="SMART" id="SM00280">
    <property type="entry name" value="KAZAL"/>
    <property type="match status" value="1"/>
</dbReference>
<feature type="chain" id="PRO_5038384189" description="Kazal-like domain-containing protein" evidence="2">
    <location>
        <begin position="21"/>
        <end position="291"/>
    </location>
</feature>
<feature type="domain" description="Kazal-like" evidence="3">
    <location>
        <begin position="138"/>
        <end position="178"/>
    </location>
</feature>
<name>A0A9D4R5D3_DREPO</name>
<comment type="caution">
    <text evidence="4">The sequence shown here is derived from an EMBL/GenBank/DDBJ whole genome shotgun (WGS) entry which is preliminary data.</text>
</comment>
<reference evidence="4" key="1">
    <citation type="journal article" date="2019" name="bioRxiv">
        <title>The Genome of the Zebra Mussel, Dreissena polymorpha: A Resource for Invasive Species Research.</title>
        <authorList>
            <person name="McCartney M.A."/>
            <person name="Auch B."/>
            <person name="Kono T."/>
            <person name="Mallez S."/>
            <person name="Zhang Y."/>
            <person name="Obille A."/>
            <person name="Becker A."/>
            <person name="Abrahante J.E."/>
            <person name="Garbe J."/>
            <person name="Badalamenti J.P."/>
            <person name="Herman A."/>
            <person name="Mangelson H."/>
            <person name="Liachko I."/>
            <person name="Sullivan S."/>
            <person name="Sone E.D."/>
            <person name="Koren S."/>
            <person name="Silverstein K.A.T."/>
            <person name="Beckman K.B."/>
            <person name="Gohl D.M."/>
        </authorList>
    </citation>
    <scope>NUCLEOTIDE SEQUENCE</scope>
    <source>
        <strain evidence="4">Duluth1</strain>
        <tissue evidence="4">Whole animal</tissue>
    </source>
</reference>
<gene>
    <name evidence="4" type="ORF">DPMN_097384</name>
</gene>
<evidence type="ECO:0000256" key="1">
    <source>
        <dbReference type="SAM" id="MobiDB-lite"/>
    </source>
</evidence>
<dbReference type="InterPro" id="IPR002350">
    <property type="entry name" value="Kazal_dom"/>
</dbReference>
<feature type="compositionally biased region" description="Polar residues" evidence="1">
    <location>
        <begin position="279"/>
        <end position="291"/>
    </location>
</feature>
<dbReference type="InterPro" id="IPR036058">
    <property type="entry name" value="Kazal_dom_sf"/>
</dbReference>
<dbReference type="OrthoDB" id="192611at2759"/>